<sequence>MKNSKRKFLKTTAMAGVALTVPFYGFNIINRPRLEEELIGHGDFKYRVEKAWGDLDPAKTPVKNCHEMVMDATGRLIMVTDHQKNNIIIYDKSGKLLNSWTLGFKSAHGLSIHNEGGEEFLYITDPGTGSVVKTTLTGKTILKIDSPHTIGEYGQFNPFRPTETTIGPNGDIYVADGYGAQFILQYNSKGEFIRKFGGDSFLQPSKFKQAHGVTLDKRDENNPTLICSARIKNTFKRFSLEGEFLEDIYLPGAFISRAVIDGDNLYSGVCFGMTKENFNMQLNLGFVTILDKNNKVVSNPGGTKPVYKKNGQLEMMRQDKPIFKHCHDVCVDDDKNLYVCQWNANGIYPYKLHRV</sequence>
<evidence type="ECO:0000313" key="2">
    <source>
        <dbReference type="Proteomes" id="UP001172083"/>
    </source>
</evidence>
<comment type="caution">
    <text evidence="1">The sequence shown here is derived from an EMBL/GenBank/DDBJ whole genome shotgun (WGS) entry which is preliminary data.</text>
</comment>
<organism evidence="1 2">
    <name type="scientific">Agaribacillus aureus</name>
    <dbReference type="NCBI Taxonomy" id="3051825"/>
    <lineage>
        <taxon>Bacteria</taxon>
        <taxon>Pseudomonadati</taxon>
        <taxon>Bacteroidota</taxon>
        <taxon>Cytophagia</taxon>
        <taxon>Cytophagales</taxon>
        <taxon>Splendidivirgaceae</taxon>
        <taxon>Agaribacillus</taxon>
    </lineage>
</organism>
<accession>A0ABT8LGL1</accession>
<dbReference type="PANTHER" id="PTHR24104">
    <property type="entry name" value="E3 UBIQUITIN-PROTEIN LIGASE NHLRC1-RELATED"/>
    <property type="match status" value="1"/>
</dbReference>
<dbReference type="PANTHER" id="PTHR24104:SF25">
    <property type="entry name" value="PROTEIN LIN-41"/>
    <property type="match status" value="1"/>
</dbReference>
<dbReference type="SUPFAM" id="SSF101898">
    <property type="entry name" value="NHL repeat"/>
    <property type="match status" value="1"/>
</dbReference>
<dbReference type="InterPro" id="IPR011042">
    <property type="entry name" value="6-blade_b-propeller_TolB-like"/>
</dbReference>
<dbReference type="RefSeq" id="WP_346761484.1">
    <property type="nucleotide sequence ID" value="NZ_JAUJEB010000008.1"/>
</dbReference>
<reference evidence="1" key="1">
    <citation type="submission" date="2023-06" db="EMBL/GenBank/DDBJ databases">
        <title>Genomic of Agaribacillus aureum.</title>
        <authorList>
            <person name="Wang G."/>
        </authorList>
    </citation>
    <scope>NUCLEOTIDE SEQUENCE</scope>
    <source>
        <strain evidence="1">BMA12</strain>
    </source>
</reference>
<protein>
    <submittedName>
        <fullName evidence="1">6-bladed beta-propeller</fullName>
    </submittedName>
</protein>
<dbReference type="Gene3D" id="2.120.10.30">
    <property type="entry name" value="TolB, C-terminal domain"/>
    <property type="match status" value="1"/>
</dbReference>
<evidence type="ECO:0000313" key="1">
    <source>
        <dbReference type="EMBL" id="MDN5216146.1"/>
    </source>
</evidence>
<proteinExistence type="predicted"/>
<keyword evidence="2" id="KW-1185">Reference proteome</keyword>
<name>A0ABT8LGL1_9BACT</name>
<dbReference type="InterPro" id="IPR050952">
    <property type="entry name" value="TRIM-NHL_E3_ligases"/>
</dbReference>
<dbReference type="EMBL" id="JAUJEB010000008">
    <property type="protein sequence ID" value="MDN5216146.1"/>
    <property type="molecule type" value="Genomic_DNA"/>
</dbReference>
<gene>
    <name evidence="1" type="ORF">QQ020_29030</name>
</gene>
<dbReference type="Proteomes" id="UP001172083">
    <property type="component" value="Unassembled WGS sequence"/>
</dbReference>